<dbReference type="Proteomes" id="UP000664521">
    <property type="component" value="Unassembled WGS sequence"/>
</dbReference>
<dbReference type="OrthoDB" id="4158258at2759"/>
<evidence type="ECO:0000256" key="1">
    <source>
        <dbReference type="SAM" id="MobiDB-lite"/>
    </source>
</evidence>
<sequence length="149" mass="16563">MSSPRSPSPSPTVTVTIPLDELLSPSEIARLDTYKNDCTKTFWLTRLISKRSSSTSSPPSPPTSTSTATSTATTNPISTPTPPEERTKKVQMPLAEYEAYWATDEEGRYVGTRPQGEGREVLRRRLWAELGLFGKSARTGRGERDRRVF</sequence>
<evidence type="ECO:0000313" key="3">
    <source>
        <dbReference type="Proteomes" id="UP000664521"/>
    </source>
</evidence>
<dbReference type="AlphaFoldDB" id="A0A8H3FW21"/>
<name>A0A8H3FW21_9LECA</name>
<evidence type="ECO:0000313" key="2">
    <source>
        <dbReference type="EMBL" id="CAF9930122.1"/>
    </source>
</evidence>
<feature type="compositionally biased region" description="Low complexity" evidence="1">
    <location>
        <begin position="52"/>
        <end position="78"/>
    </location>
</feature>
<reference evidence="2" key="1">
    <citation type="submission" date="2021-03" db="EMBL/GenBank/DDBJ databases">
        <authorList>
            <person name="Tagirdzhanova G."/>
        </authorList>
    </citation>
    <scope>NUCLEOTIDE SEQUENCE</scope>
</reference>
<comment type="caution">
    <text evidence="2">The sequence shown here is derived from an EMBL/GenBank/DDBJ whole genome shotgun (WGS) entry which is preliminary data.</text>
</comment>
<proteinExistence type="predicted"/>
<accession>A0A8H3FW21</accession>
<keyword evidence="3" id="KW-1185">Reference proteome</keyword>
<organism evidence="2 3">
    <name type="scientific">Heterodermia speciosa</name>
    <dbReference type="NCBI Taxonomy" id="116794"/>
    <lineage>
        <taxon>Eukaryota</taxon>
        <taxon>Fungi</taxon>
        <taxon>Dikarya</taxon>
        <taxon>Ascomycota</taxon>
        <taxon>Pezizomycotina</taxon>
        <taxon>Lecanoromycetes</taxon>
        <taxon>OSLEUM clade</taxon>
        <taxon>Lecanoromycetidae</taxon>
        <taxon>Caliciales</taxon>
        <taxon>Physciaceae</taxon>
        <taxon>Heterodermia</taxon>
    </lineage>
</organism>
<feature type="region of interest" description="Disordered" evidence="1">
    <location>
        <begin position="49"/>
        <end position="91"/>
    </location>
</feature>
<gene>
    <name evidence="2" type="ORF">HETSPECPRED_007552</name>
</gene>
<dbReference type="EMBL" id="CAJPDS010000054">
    <property type="protein sequence ID" value="CAF9930122.1"/>
    <property type="molecule type" value="Genomic_DNA"/>
</dbReference>
<protein>
    <submittedName>
        <fullName evidence="2">Uncharacterized protein</fullName>
    </submittedName>
</protein>